<protein>
    <submittedName>
        <fullName evidence="2">Uncharacterized protein LOC113787798</fullName>
    </submittedName>
</protein>
<dbReference type="SUPFAM" id="SSF56672">
    <property type="entry name" value="DNA/RNA polymerases"/>
    <property type="match status" value="1"/>
</dbReference>
<dbReference type="PANTHER" id="PTHR11439">
    <property type="entry name" value="GAG-POL-RELATED RETROTRANSPOSON"/>
    <property type="match status" value="1"/>
</dbReference>
<keyword evidence="1" id="KW-1185">Reference proteome</keyword>
<dbReference type="RefSeq" id="XP_027192944.1">
    <property type="nucleotide sequence ID" value="XM_027337143.1"/>
</dbReference>
<dbReference type="CDD" id="cd09272">
    <property type="entry name" value="RNase_HI_RT_Ty1"/>
    <property type="match status" value="1"/>
</dbReference>
<dbReference type="InterPro" id="IPR043502">
    <property type="entry name" value="DNA/RNA_pol_sf"/>
</dbReference>
<dbReference type="Proteomes" id="UP000087171">
    <property type="component" value="Chromosome Ca1"/>
</dbReference>
<dbReference type="STRING" id="3827.A0A3Q7XH48"/>
<dbReference type="AlphaFoldDB" id="A0A3Q7XH48"/>
<accession>A0A3Q7XH48</accession>
<dbReference type="OrthoDB" id="1931513at2759"/>
<evidence type="ECO:0000313" key="1">
    <source>
        <dbReference type="Proteomes" id="UP000087171"/>
    </source>
</evidence>
<evidence type="ECO:0000313" key="2">
    <source>
        <dbReference type="RefSeq" id="XP_027192944.1"/>
    </source>
</evidence>
<name>A0A3Q7XH48_CICAR</name>
<proteinExistence type="predicted"/>
<gene>
    <name evidence="2" type="primary">LOC113787798</name>
</gene>
<dbReference type="PANTHER" id="PTHR11439:SF524">
    <property type="entry name" value="RNA-DIRECTED DNA POLYMERASE, PROTEIN KINASE RLK-PELLE-DLSV FAMILY"/>
    <property type="match status" value="1"/>
</dbReference>
<reference evidence="2" key="2">
    <citation type="submission" date="2025-08" db="UniProtKB">
        <authorList>
            <consortium name="RefSeq"/>
        </authorList>
    </citation>
    <scope>IDENTIFICATION</scope>
    <source>
        <tissue evidence="2">Etiolated seedlings</tissue>
    </source>
</reference>
<organism evidence="1 2">
    <name type="scientific">Cicer arietinum</name>
    <name type="common">Chickpea</name>
    <name type="synonym">Garbanzo</name>
    <dbReference type="NCBI Taxonomy" id="3827"/>
    <lineage>
        <taxon>Eukaryota</taxon>
        <taxon>Viridiplantae</taxon>
        <taxon>Streptophyta</taxon>
        <taxon>Embryophyta</taxon>
        <taxon>Tracheophyta</taxon>
        <taxon>Spermatophyta</taxon>
        <taxon>Magnoliopsida</taxon>
        <taxon>eudicotyledons</taxon>
        <taxon>Gunneridae</taxon>
        <taxon>Pentapetalae</taxon>
        <taxon>rosids</taxon>
        <taxon>fabids</taxon>
        <taxon>Fabales</taxon>
        <taxon>Fabaceae</taxon>
        <taxon>Papilionoideae</taxon>
        <taxon>50 kb inversion clade</taxon>
        <taxon>NPAAA clade</taxon>
        <taxon>Hologalegina</taxon>
        <taxon>IRL clade</taxon>
        <taxon>Cicereae</taxon>
        <taxon>Cicer</taxon>
    </lineage>
</organism>
<reference evidence="1" key="1">
    <citation type="journal article" date="2013" name="Nat. Biotechnol.">
        <title>Draft genome sequence of chickpea (Cicer arietinum) provides a resource for trait improvement.</title>
        <authorList>
            <person name="Varshney R.K."/>
            <person name="Song C."/>
            <person name="Saxena R.K."/>
            <person name="Azam S."/>
            <person name="Yu S."/>
            <person name="Sharpe A.G."/>
            <person name="Cannon S."/>
            <person name="Baek J."/>
            <person name="Rosen B.D."/>
            <person name="Tar'an B."/>
            <person name="Millan T."/>
            <person name="Zhang X."/>
            <person name="Ramsay L.D."/>
            <person name="Iwata A."/>
            <person name="Wang Y."/>
            <person name="Nelson W."/>
            <person name="Farmer A.D."/>
            <person name="Gaur P.M."/>
            <person name="Soderlund C."/>
            <person name="Penmetsa R.V."/>
            <person name="Xu C."/>
            <person name="Bharti A.K."/>
            <person name="He W."/>
            <person name="Winter P."/>
            <person name="Zhao S."/>
            <person name="Hane J.K."/>
            <person name="Carrasquilla-Garcia N."/>
            <person name="Condie J.A."/>
            <person name="Upadhyaya H.D."/>
            <person name="Luo M.C."/>
            <person name="Thudi M."/>
            <person name="Gowda C.L."/>
            <person name="Singh N.P."/>
            <person name="Lichtenzveig J."/>
            <person name="Gali K.K."/>
            <person name="Rubio J."/>
            <person name="Nadarajan N."/>
            <person name="Dolezel J."/>
            <person name="Bansal K.C."/>
            <person name="Xu X."/>
            <person name="Edwards D."/>
            <person name="Zhang G."/>
            <person name="Kahl G."/>
            <person name="Gil J."/>
            <person name="Singh K.B."/>
            <person name="Datta S.K."/>
            <person name="Jackson S.A."/>
            <person name="Wang J."/>
            <person name="Cook D.R."/>
        </authorList>
    </citation>
    <scope>NUCLEOTIDE SEQUENCE [LARGE SCALE GENOMIC DNA]</scope>
    <source>
        <strain evidence="1">cv. CDC Frontier</strain>
    </source>
</reference>
<sequence length="184" mass="20765">MATPQVTKEKPSSSNNVIVDAIEFCNIVGALEYLTFTRPDITHVVQLFTEPTVTDLKGLRYLYNTFPSLYGFSDADSVDCTITRQSTTCYCVFIGANCISWSSKKQSIVSCSSTEAEYRSMAHTVAKLTWITYLFHDTCVYLPRAPQLFCDNISALHMTINPVFHACTKHIEFDYHFVSEKIAI</sequence>
<dbReference type="PaxDb" id="3827-XP_004488720.1"/>